<organism evidence="2 3">
    <name type="scientific">Streptomyces yunnanensis</name>
    <dbReference type="NCBI Taxonomy" id="156453"/>
    <lineage>
        <taxon>Bacteria</taxon>
        <taxon>Bacillati</taxon>
        <taxon>Actinomycetota</taxon>
        <taxon>Actinomycetes</taxon>
        <taxon>Kitasatosporales</taxon>
        <taxon>Streptomycetaceae</taxon>
        <taxon>Streptomyces</taxon>
    </lineage>
</organism>
<evidence type="ECO:0000313" key="3">
    <source>
        <dbReference type="Proteomes" id="UP000184388"/>
    </source>
</evidence>
<sequence>MDVVSVWRIADWDLDVGTSDSGSIYKHQCMSCGQKSSAAVTADGPDEWCLRHAERTGHTEFRGTVTTFFRASLAEGPR</sequence>
<comment type="caution">
    <text evidence="2">The sequence shown here is derived from an EMBL/GenBank/DDBJ whole genome shotgun (WGS) entry which is preliminary data.</text>
</comment>
<evidence type="ECO:0000313" key="2">
    <source>
        <dbReference type="EMBL" id="SHK76896.1"/>
    </source>
</evidence>
<feature type="domain" description="DUF7848" evidence="1">
    <location>
        <begin position="4"/>
        <end position="75"/>
    </location>
</feature>
<protein>
    <recommendedName>
        <fullName evidence="1">DUF7848 domain-containing protein</fullName>
    </recommendedName>
</protein>
<dbReference type="Proteomes" id="UP000184388">
    <property type="component" value="Unassembled WGS sequence"/>
</dbReference>
<dbReference type="AlphaFoldDB" id="A0A9X8QML1"/>
<name>A0A9X8QML1_9ACTN</name>
<evidence type="ECO:0000259" key="1">
    <source>
        <dbReference type="Pfam" id="PF25232"/>
    </source>
</evidence>
<dbReference type="Pfam" id="PF25232">
    <property type="entry name" value="DUF7848"/>
    <property type="match status" value="1"/>
</dbReference>
<reference evidence="3" key="1">
    <citation type="submission" date="2016-11" db="EMBL/GenBank/DDBJ databases">
        <authorList>
            <person name="Jaros S."/>
            <person name="Januszkiewicz K."/>
            <person name="Wedrychowicz H."/>
        </authorList>
    </citation>
    <scope>NUCLEOTIDE SEQUENCE [LARGE SCALE GENOMIC DNA]</scope>
    <source>
        <strain evidence="3">CGMCC 4.3555</strain>
    </source>
</reference>
<dbReference type="InterPro" id="IPR057170">
    <property type="entry name" value="DUF7848"/>
</dbReference>
<proteinExistence type="predicted"/>
<gene>
    <name evidence="2" type="ORF">SAMN05216268_101256</name>
</gene>
<dbReference type="EMBL" id="FRBK01000001">
    <property type="protein sequence ID" value="SHK76896.1"/>
    <property type="molecule type" value="Genomic_DNA"/>
</dbReference>
<accession>A0A9X8QML1</accession>